<name>A0ABT0L6I9_9GAMM</name>
<keyword evidence="2" id="KW-1185">Reference proteome</keyword>
<dbReference type="Pfam" id="PF06891">
    <property type="entry name" value="P2_Phage_GpR"/>
    <property type="match status" value="1"/>
</dbReference>
<dbReference type="RefSeq" id="WP_248938590.1">
    <property type="nucleotide sequence ID" value="NZ_JAKIKS010000004.1"/>
</dbReference>
<protein>
    <submittedName>
        <fullName evidence="1">Phage tail protein</fullName>
    </submittedName>
</protein>
<dbReference type="EMBL" id="JAKIKS010000004">
    <property type="protein sequence ID" value="MCL1123307.1"/>
    <property type="molecule type" value="Genomic_DNA"/>
</dbReference>
<comment type="caution">
    <text evidence="1">The sequence shown here is derived from an EMBL/GenBank/DDBJ whole genome shotgun (WGS) entry which is preliminary data.</text>
</comment>
<dbReference type="Proteomes" id="UP001203423">
    <property type="component" value="Unassembled WGS sequence"/>
</dbReference>
<organism evidence="1 2">
    <name type="scientific">Shewanella surugensis</name>
    <dbReference type="NCBI Taxonomy" id="212020"/>
    <lineage>
        <taxon>Bacteria</taxon>
        <taxon>Pseudomonadati</taxon>
        <taxon>Pseudomonadota</taxon>
        <taxon>Gammaproteobacteria</taxon>
        <taxon>Alteromonadales</taxon>
        <taxon>Shewanellaceae</taxon>
        <taxon>Shewanella</taxon>
    </lineage>
</organism>
<sequence length="161" mass="17838">MSKLTELTGYLMEANYKGHKLAHASQFDSWIEGGSIDPASKRINGTGLLVARFTYAGVISINPCAAPAALICTYISFWVQQNTGKYDAKKIEFSADINDDNSSDIEITIEDFQENIELIEQADGPFLFGDKHYDFGEQSMWIAEAFLLESQVLEPQVKAGT</sequence>
<dbReference type="InterPro" id="IPR009678">
    <property type="entry name" value="Phage_tail_completion_R"/>
</dbReference>
<accession>A0ABT0L6I9</accession>
<gene>
    <name evidence="1" type="ORF">L2764_02120</name>
</gene>
<evidence type="ECO:0000313" key="1">
    <source>
        <dbReference type="EMBL" id="MCL1123307.1"/>
    </source>
</evidence>
<evidence type="ECO:0000313" key="2">
    <source>
        <dbReference type="Proteomes" id="UP001203423"/>
    </source>
</evidence>
<proteinExistence type="predicted"/>
<reference evidence="1 2" key="1">
    <citation type="submission" date="2022-01" db="EMBL/GenBank/DDBJ databases">
        <title>Whole genome-based taxonomy of the Shewanellaceae.</title>
        <authorList>
            <person name="Martin-Rodriguez A.J."/>
        </authorList>
    </citation>
    <scope>NUCLEOTIDE SEQUENCE [LARGE SCALE GENOMIC DNA]</scope>
    <source>
        <strain evidence="1 2">DSM 17177</strain>
    </source>
</reference>